<dbReference type="InterPro" id="IPR002035">
    <property type="entry name" value="VWF_A"/>
</dbReference>
<dbReference type="Proteomes" id="UP000314980">
    <property type="component" value="Unassembled WGS sequence"/>
</dbReference>
<reference evidence="3" key="1">
    <citation type="submission" date="2015-09" db="EMBL/GenBank/DDBJ databases">
        <authorList>
            <person name="Sai Rama Sridatta P."/>
        </authorList>
    </citation>
    <scope>NUCLEOTIDE SEQUENCE [LARGE SCALE GENOMIC DNA]</scope>
</reference>
<protein>
    <recommendedName>
        <fullName evidence="1">VWFA domain-containing protein</fullName>
    </recommendedName>
</protein>
<name>A0A4W6DQS0_LATCA</name>
<dbReference type="Gene3D" id="3.40.50.410">
    <property type="entry name" value="von Willebrand factor, type A domain"/>
    <property type="match status" value="2"/>
</dbReference>
<evidence type="ECO:0000259" key="1">
    <source>
        <dbReference type="PROSITE" id="PS50234"/>
    </source>
</evidence>
<evidence type="ECO:0000313" key="3">
    <source>
        <dbReference type="Proteomes" id="UP000314980"/>
    </source>
</evidence>
<dbReference type="Pfam" id="PF00092">
    <property type="entry name" value="VWA"/>
    <property type="match status" value="2"/>
</dbReference>
<sequence length="495" mass="54958">MAYTIVIAPKASNCKGANVADIVFIVDESGSIRTENFQLVRSFLHSIVSGLNVSLTRVRVGIVSYNTEATAHVYLNTFKDKAGVLQYINILPYNGGGTNTGAALDFTRENIFNEKKGSRKGIQKVAVVITDGKSQDPVTEAATRLRRAGVTIYAVGVKDATESELKDIANHPPEKHVFIVDSFANLKPLTQTLQKIMCKNIIDEAIKKPDIKKGLSNCFLIIVFMDVKLILFSNICHSFFSPVCERKDEADIFFLMDASGSIVDEDFSVMKKFIIEFIHAFNIGPKHIRMGLVKYSDDPVLEFDLAAYSDARKLERAVEYTEHIRGRTFTGKALSKMGDLFVSRRQNVPTYLIVITDGKSDESDPVRIPAEKLRAQGIKIYAIGVKDSNEAELVEIAGDPKRTFQVTNFDALKSIKEDVIRDICIPDGKDSLTLGKYELGRSDQVTDDVSAYCAIMCWVHLSELPKVLVLVLCNQSFETSLVDCLFPIISVINDD</sequence>
<reference evidence="2" key="2">
    <citation type="submission" date="2025-08" db="UniProtKB">
        <authorList>
            <consortium name="Ensembl"/>
        </authorList>
    </citation>
    <scope>IDENTIFICATION</scope>
</reference>
<dbReference type="SMART" id="SM00327">
    <property type="entry name" value="VWA"/>
    <property type="match status" value="2"/>
</dbReference>
<keyword evidence="3" id="KW-1185">Reference proteome</keyword>
<dbReference type="GeneTree" id="ENSGT00940000155619"/>
<dbReference type="AlphaFoldDB" id="A0A4W6DQS0"/>
<dbReference type="PRINTS" id="PR00453">
    <property type="entry name" value="VWFADOMAIN"/>
</dbReference>
<reference evidence="2" key="3">
    <citation type="submission" date="2025-09" db="UniProtKB">
        <authorList>
            <consortium name="Ensembl"/>
        </authorList>
    </citation>
    <scope>IDENTIFICATION</scope>
</reference>
<dbReference type="Ensembl" id="ENSLCAT00010027807.1">
    <property type="protein sequence ID" value="ENSLCAP00010027230.1"/>
    <property type="gene ID" value="ENSLCAG00010012768.1"/>
</dbReference>
<dbReference type="CDD" id="cd01472">
    <property type="entry name" value="vWA_collagen"/>
    <property type="match status" value="1"/>
</dbReference>
<dbReference type="PROSITE" id="PS50234">
    <property type="entry name" value="VWFA"/>
    <property type="match status" value="2"/>
</dbReference>
<evidence type="ECO:0000313" key="2">
    <source>
        <dbReference type="Ensembl" id="ENSLCAP00010027230.1"/>
    </source>
</evidence>
<organism evidence="2 3">
    <name type="scientific">Lates calcarifer</name>
    <name type="common">Barramundi</name>
    <name type="synonym">Holocentrus calcarifer</name>
    <dbReference type="NCBI Taxonomy" id="8187"/>
    <lineage>
        <taxon>Eukaryota</taxon>
        <taxon>Metazoa</taxon>
        <taxon>Chordata</taxon>
        <taxon>Craniata</taxon>
        <taxon>Vertebrata</taxon>
        <taxon>Euteleostomi</taxon>
        <taxon>Actinopterygii</taxon>
        <taxon>Neopterygii</taxon>
        <taxon>Teleostei</taxon>
        <taxon>Neoteleostei</taxon>
        <taxon>Acanthomorphata</taxon>
        <taxon>Carangaria</taxon>
        <taxon>Carangaria incertae sedis</taxon>
        <taxon>Centropomidae</taxon>
        <taxon>Lates</taxon>
    </lineage>
</organism>
<proteinExistence type="predicted"/>
<dbReference type="STRING" id="8187.ENSLCAP00010027230"/>
<dbReference type="InterPro" id="IPR036465">
    <property type="entry name" value="vWFA_dom_sf"/>
</dbReference>
<dbReference type="SUPFAM" id="SSF53300">
    <property type="entry name" value="vWA-like"/>
    <property type="match status" value="2"/>
</dbReference>
<dbReference type="GO" id="GO:0005576">
    <property type="term" value="C:extracellular region"/>
    <property type="evidence" value="ECO:0007669"/>
    <property type="project" value="UniProtKB-SubCell"/>
</dbReference>
<feature type="domain" description="VWFA" evidence="1">
    <location>
        <begin position="21"/>
        <end position="193"/>
    </location>
</feature>
<dbReference type="PANTHER" id="PTHR24020">
    <property type="entry name" value="COLLAGEN ALPHA"/>
    <property type="match status" value="1"/>
</dbReference>
<dbReference type="PANTHER" id="PTHR24020:SF86">
    <property type="entry name" value="COLLAGEN, TYPE VI, ALPHA 4"/>
    <property type="match status" value="1"/>
</dbReference>
<dbReference type="InParanoid" id="A0A4W6DQS0"/>
<accession>A0A4W6DQS0</accession>
<feature type="domain" description="VWFA" evidence="1">
    <location>
        <begin position="251"/>
        <end position="419"/>
    </location>
</feature>
<dbReference type="InterPro" id="IPR050525">
    <property type="entry name" value="ECM_Assembly_Org"/>
</dbReference>